<proteinExistence type="predicted"/>
<dbReference type="STRING" id="596151.DesfrDRAFT_3216"/>
<organism evidence="1 2">
    <name type="scientific">Solidesulfovibrio fructosivorans JJ]</name>
    <dbReference type="NCBI Taxonomy" id="596151"/>
    <lineage>
        <taxon>Bacteria</taxon>
        <taxon>Pseudomonadati</taxon>
        <taxon>Thermodesulfobacteriota</taxon>
        <taxon>Desulfovibrionia</taxon>
        <taxon>Desulfovibrionales</taxon>
        <taxon>Desulfovibrionaceae</taxon>
        <taxon>Solidesulfovibrio</taxon>
    </lineage>
</organism>
<evidence type="ECO:0000313" key="1">
    <source>
        <dbReference type="EMBL" id="EFL50022.1"/>
    </source>
</evidence>
<gene>
    <name evidence="1" type="ORF">DesfrDRAFT_3216</name>
</gene>
<dbReference type="eggNOG" id="ENOG50318EW">
    <property type="taxonomic scope" value="Bacteria"/>
</dbReference>
<name>E1K016_SOLFR</name>
<dbReference type="EMBL" id="AECZ01000027">
    <property type="protein sequence ID" value="EFL50022.1"/>
    <property type="molecule type" value="Genomic_DNA"/>
</dbReference>
<keyword evidence="2" id="KW-1185">Reference proteome</keyword>
<reference evidence="1 2" key="1">
    <citation type="submission" date="2010-08" db="EMBL/GenBank/DDBJ databases">
        <title>The draft genome of Desulfovibrio fructosovorans JJ.</title>
        <authorList>
            <consortium name="US DOE Joint Genome Institute (JGI-PGF)"/>
            <person name="Lucas S."/>
            <person name="Copeland A."/>
            <person name="Lapidus A."/>
            <person name="Cheng J.-F."/>
            <person name="Bruce D."/>
            <person name="Goodwin L."/>
            <person name="Pitluck S."/>
            <person name="Land M.L."/>
            <person name="Hauser L."/>
            <person name="Chang Y.-J."/>
            <person name="Jeffries C."/>
            <person name="Wall J.D."/>
            <person name="Stahl D.A."/>
            <person name="Arkin A.P."/>
            <person name="Dehal P."/>
            <person name="Stolyar S.M."/>
            <person name="Hazen T.C."/>
            <person name="Woyke T.J."/>
        </authorList>
    </citation>
    <scope>NUCLEOTIDE SEQUENCE [LARGE SCALE GENOMIC DNA]</scope>
    <source>
        <strain evidence="1 2">JJ</strain>
    </source>
</reference>
<evidence type="ECO:0008006" key="3">
    <source>
        <dbReference type="Google" id="ProtNLM"/>
    </source>
</evidence>
<evidence type="ECO:0000313" key="2">
    <source>
        <dbReference type="Proteomes" id="UP000006250"/>
    </source>
</evidence>
<comment type="caution">
    <text evidence="1">The sequence shown here is derived from an EMBL/GenBank/DDBJ whole genome shotgun (WGS) entry which is preliminary data.</text>
</comment>
<sequence length="32" mass="3549">MVELTESAKTQLDGYFAEKEKSPIRIYLSSGG</sequence>
<accession>E1K016</accession>
<dbReference type="Proteomes" id="UP000006250">
    <property type="component" value="Unassembled WGS sequence"/>
</dbReference>
<dbReference type="AlphaFoldDB" id="E1K016"/>
<protein>
    <recommendedName>
        <fullName evidence="3">HesB/YadR/YfhF-family protein</fullName>
    </recommendedName>
</protein>